<dbReference type="Gene3D" id="2.60.120.40">
    <property type="match status" value="1"/>
</dbReference>
<feature type="signal peptide" evidence="5">
    <location>
        <begin position="1"/>
        <end position="22"/>
    </location>
</feature>
<dbReference type="InterPro" id="IPR008983">
    <property type="entry name" value="Tumour_necrosis_fac-like_dom"/>
</dbReference>
<dbReference type="Pfam" id="PF00386">
    <property type="entry name" value="C1q"/>
    <property type="match status" value="1"/>
</dbReference>
<dbReference type="PANTHER" id="PTHR22923:SF116">
    <property type="entry name" value="C1Q DOMAIN-CONTAINING PROTEIN"/>
    <property type="match status" value="1"/>
</dbReference>
<feature type="coiled-coil region" evidence="4">
    <location>
        <begin position="44"/>
        <end position="78"/>
    </location>
</feature>
<keyword evidence="8" id="KW-1185">Reference proteome</keyword>
<evidence type="ECO:0000259" key="6">
    <source>
        <dbReference type="PROSITE" id="PS50871"/>
    </source>
</evidence>
<dbReference type="EMBL" id="JBJQND010000018">
    <property type="protein sequence ID" value="KAL3836225.1"/>
    <property type="molecule type" value="Genomic_DNA"/>
</dbReference>
<dbReference type="SUPFAM" id="SSF49842">
    <property type="entry name" value="TNF-like"/>
    <property type="match status" value="1"/>
</dbReference>
<keyword evidence="4" id="KW-0175">Coiled coil</keyword>
<keyword evidence="3 5" id="KW-0732">Signal</keyword>
<evidence type="ECO:0000313" key="8">
    <source>
        <dbReference type="Proteomes" id="UP001634394"/>
    </source>
</evidence>
<evidence type="ECO:0000256" key="1">
    <source>
        <dbReference type="ARBA" id="ARBA00004613"/>
    </source>
</evidence>
<dbReference type="SMART" id="SM00110">
    <property type="entry name" value="C1Q"/>
    <property type="match status" value="1"/>
</dbReference>
<gene>
    <name evidence="7" type="ORF">ACJMK2_021664</name>
</gene>
<feature type="domain" description="C1q" evidence="6">
    <location>
        <begin position="80"/>
        <end position="217"/>
    </location>
</feature>
<accession>A0ABD3TGT5</accession>
<dbReference type="PANTHER" id="PTHR22923">
    <property type="entry name" value="CEREBELLIN-RELATED"/>
    <property type="match status" value="1"/>
</dbReference>
<sequence>MGCKMSWIIFQLVLCAPLSSFSLIIGGDDSDTVSSNIVYLHQLLSEERIMRSSLETKIQQMEQRIQKLETNMSTMQKVPSRDPTVAFHAYLAKDGGAVQSAHVIFDTVLLNIGNAYSPLHGIFRAPYNGTYLFSVTAATSPGHQLHFYLRKNDKTVEFVFADSRDWDQASKTTILALNVDDYVWVEANGELMGSWSDDSFGHIHIHSSFTGFFIKEM</sequence>
<dbReference type="GO" id="GO:0005576">
    <property type="term" value="C:extracellular region"/>
    <property type="evidence" value="ECO:0007669"/>
    <property type="project" value="UniProtKB-SubCell"/>
</dbReference>
<organism evidence="7 8">
    <name type="scientific">Sinanodonta woodiana</name>
    <name type="common">Chinese pond mussel</name>
    <name type="synonym">Anodonta woodiana</name>
    <dbReference type="NCBI Taxonomy" id="1069815"/>
    <lineage>
        <taxon>Eukaryota</taxon>
        <taxon>Metazoa</taxon>
        <taxon>Spiralia</taxon>
        <taxon>Lophotrochozoa</taxon>
        <taxon>Mollusca</taxon>
        <taxon>Bivalvia</taxon>
        <taxon>Autobranchia</taxon>
        <taxon>Heteroconchia</taxon>
        <taxon>Palaeoheterodonta</taxon>
        <taxon>Unionida</taxon>
        <taxon>Unionoidea</taxon>
        <taxon>Unionidae</taxon>
        <taxon>Unioninae</taxon>
        <taxon>Sinanodonta</taxon>
    </lineage>
</organism>
<evidence type="ECO:0000256" key="4">
    <source>
        <dbReference type="SAM" id="Coils"/>
    </source>
</evidence>
<protein>
    <recommendedName>
        <fullName evidence="6">C1q domain-containing protein</fullName>
    </recommendedName>
</protein>
<evidence type="ECO:0000256" key="2">
    <source>
        <dbReference type="ARBA" id="ARBA00022525"/>
    </source>
</evidence>
<dbReference type="Proteomes" id="UP001634394">
    <property type="component" value="Unassembled WGS sequence"/>
</dbReference>
<evidence type="ECO:0000313" key="7">
    <source>
        <dbReference type="EMBL" id="KAL3836225.1"/>
    </source>
</evidence>
<comment type="subcellular location">
    <subcellularLocation>
        <location evidence="1">Secreted</location>
    </subcellularLocation>
</comment>
<reference evidence="7 8" key="1">
    <citation type="submission" date="2024-11" db="EMBL/GenBank/DDBJ databases">
        <title>Chromosome-level genome assembly of the freshwater bivalve Anodonta woodiana.</title>
        <authorList>
            <person name="Chen X."/>
        </authorList>
    </citation>
    <scope>NUCLEOTIDE SEQUENCE [LARGE SCALE GENOMIC DNA]</scope>
    <source>
        <strain evidence="7">MN2024</strain>
        <tissue evidence="7">Gills</tissue>
    </source>
</reference>
<dbReference type="InterPro" id="IPR050822">
    <property type="entry name" value="Cerebellin_Synaptic_Org"/>
</dbReference>
<comment type="caution">
    <text evidence="7">The sequence shown here is derived from an EMBL/GenBank/DDBJ whole genome shotgun (WGS) entry which is preliminary data.</text>
</comment>
<name>A0ABD3TGT5_SINWO</name>
<dbReference type="PROSITE" id="PS50871">
    <property type="entry name" value="C1Q"/>
    <property type="match status" value="1"/>
</dbReference>
<evidence type="ECO:0000256" key="5">
    <source>
        <dbReference type="SAM" id="SignalP"/>
    </source>
</evidence>
<evidence type="ECO:0000256" key="3">
    <source>
        <dbReference type="ARBA" id="ARBA00022729"/>
    </source>
</evidence>
<dbReference type="PRINTS" id="PR00007">
    <property type="entry name" value="COMPLEMNTC1Q"/>
</dbReference>
<proteinExistence type="predicted"/>
<dbReference type="AlphaFoldDB" id="A0ABD3TGT5"/>
<keyword evidence="2" id="KW-0964">Secreted</keyword>
<dbReference type="InterPro" id="IPR001073">
    <property type="entry name" value="C1q_dom"/>
</dbReference>
<feature type="chain" id="PRO_5044755854" description="C1q domain-containing protein" evidence="5">
    <location>
        <begin position="23"/>
        <end position="217"/>
    </location>
</feature>